<protein>
    <submittedName>
        <fullName evidence="1">16957_t:CDS:1</fullName>
    </submittedName>
</protein>
<gene>
    <name evidence="1" type="ORF">RPERSI_LOCUS16012</name>
</gene>
<comment type="caution">
    <text evidence="1">The sequence shown here is derived from an EMBL/GenBank/DDBJ whole genome shotgun (WGS) entry which is preliminary data.</text>
</comment>
<proteinExistence type="predicted"/>
<sequence length="194" mass="22674">MNKPLEQHAESYISMQTIITSNTQTYQQLNNLPTQNYSPIAPQYLQKPPLLKQKHSKSFEENKNFHQLSVQNNLQEPSYSPKNKRTKSPAPDTRKEPQQTQQTPFGYNCKEPGHFKKNCSRNQSLKHTQQTQQMQQTQQIQQTSVCYNCKGSGHFKKNCPRNQSLQHTQQTQQALQTQQMQQIQQNQKTLFCHN</sequence>
<evidence type="ECO:0000313" key="1">
    <source>
        <dbReference type="EMBL" id="CAG8767768.1"/>
    </source>
</evidence>
<evidence type="ECO:0000313" key="2">
    <source>
        <dbReference type="Proteomes" id="UP000789920"/>
    </source>
</evidence>
<reference evidence="1" key="1">
    <citation type="submission" date="2021-06" db="EMBL/GenBank/DDBJ databases">
        <authorList>
            <person name="Kallberg Y."/>
            <person name="Tangrot J."/>
            <person name="Rosling A."/>
        </authorList>
    </citation>
    <scope>NUCLEOTIDE SEQUENCE</scope>
    <source>
        <strain evidence="1">MA461A</strain>
    </source>
</reference>
<keyword evidence="2" id="KW-1185">Reference proteome</keyword>
<name>A0ACA9QX17_9GLOM</name>
<organism evidence="1 2">
    <name type="scientific">Racocetra persica</name>
    <dbReference type="NCBI Taxonomy" id="160502"/>
    <lineage>
        <taxon>Eukaryota</taxon>
        <taxon>Fungi</taxon>
        <taxon>Fungi incertae sedis</taxon>
        <taxon>Mucoromycota</taxon>
        <taxon>Glomeromycotina</taxon>
        <taxon>Glomeromycetes</taxon>
        <taxon>Diversisporales</taxon>
        <taxon>Gigasporaceae</taxon>
        <taxon>Racocetra</taxon>
    </lineage>
</organism>
<feature type="non-terminal residue" evidence="1">
    <location>
        <position position="194"/>
    </location>
</feature>
<dbReference type="Proteomes" id="UP000789920">
    <property type="component" value="Unassembled WGS sequence"/>
</dbReference>
<dbReference type="EMBL" id="CAJVQC010039121">
    <property type="protein sequence ID" value="CAG8767768.1"/>
    <property type="molecule type" value="Genomic_DNA"/>
</dbReference>
<accession>A0ACA9QX17</accession>